<dbReference type="GO" id="GO:0003677">
    <property type="term" value="F:DNA binding"/>
    <property type="evidence" value="ECO:0007669"/>
    <property type="project" value="InterPro"/>
</dbReference>
<protein>
    <submittedName>
        <fullName evidence="2">Response regulator</fullName>
    </submittedName>
</protein>
<dbReference type="PANTHER" id="PTHR37299">
    <property type="entry name" value="TRANSCRIPTIONAL REGULATOR-RELATED"/>
    <property type="match status" value="1"/>
</dbReference>
<gene>
    <name evidence="2" type="ORF">FD16_GL001498</name>
</gene>
<evidence type="ECO:0000313" key="2">
    <source>
        <dbReference type="EMBL" id="KRM09904.1"/>
    </source>
</evidence>
<dbReference type="InterPro" id="IPR007492">
    <property type="entry name" value="LytTR_DNA-bd_dom"/>
</dbReference>
<sequence length="149" mass="17483">MKVKLEIDAGIQDSEVIIRAPKYDADIQQIQDLIQQQNAAKESFEFYKGATQYYLEIGSIMFFETEDRQVLAHTATDVYNVHLRLYELEQRLPIEFIRVSKSAIVNVSKILALTKSLSNCLIQFENSPKEIYASRKYYRPLQDRLRKMR</sequence>
<proteinExistence type="predicted"/>
<comment type="caution">
    <text evidence="2">The sequence shown here is derived from an EMBL/GenBank/DDBJ whole genome shotgun (WGS) entry which is preliminary data.</text>
</comment>
<dbReference type="SMART" id="SM00850">
    <property type="entry name" value="LytTR"/>
    <property type="match status" value="1"/>
</dbReference>
<organism evidence="2 3">
    <name type="scientific">Paucilactobacillus suebicus DSM 5007 = KCTC 3549</name>
    <dbReference type="NCBI Taxonomy" id="1423807"/>
    <lineage>
        <taxon>Bacteria</taxon>
        <taxon>Bacillati</taxon>
        <taxon>Bacillota</taxon>
        <taxon>Bacilli</taxon>
        <taxon>Lactobacillales</taxon>
        <taxon>Lactobacillaceae</taxon>
        <taxon>Paucilactobacillus</taxon>
    </lineage>
</organism>
<dbReference type="eggNOG" id="COG3279">
    <property type="taxonomic scope" value="Bacteria"/>
</dbReference>
<dbReference type="AlphaFoldDB" id="A0A0R1VW07"/>
<dbReference type="Pfam" id="PF04397">
    <property type="entry name" value="LytTR"/>
    <property type="match status" value="1"/>
</dbReference>
<reference evidence="2 3" key="1">
    <citation type="journal article" date="2015" name="Genome Announc.">
        <title>Expanding the biotechnology potential of lactobacilli through comparative genomics of 213 strains and associated genera.</title>
        <authorList>
            <person name="Sun Z."/>
            <person name="Harris H.M."/>
            <person name="McCann A."/>
            <person name="Guo C."/>
            <person name="Argimon S."/>
            <person name="Zhang W."/>
            <person name="Yang X."/>
            <person name="Jeffery I.B."/>
            <person name="Cooney J.C."/>
            <person name="Kagawa T.F."/>
            <person name="Liu W."/>
            <person name="Song Y."/>
            <person name="Salvetti E."/>
            <person name="Wrobel A."/>
            <person name="Rasinkangas P."/>
            <person name="Parkhill J."/>
            <person name="Rea M.C."/>
            <person name="O'Sullivan O."/>
            <person name="Ritari J."/>
            <person name="Douillard F.P."/>
            <person name="Paul Ross R."/>
            <person name="Yang R."/>
            <person name="Briner A.E."/>
            <person name="Felis G.E."/>
            <person name="de Vos W.M."/>
            <person name="Barrangou R."/>
            <person name="Klaenhammer T.R."/>
            <person name="Caufield P.W."/>
            <person name="Cui Y."/>
            <person name="Zhang H."/>
            <person name="O'Toole P.W."/>
        </authorList>
    </citation>
    <scope>NUCLEOTIDE SEQUENCE [LARGE SCALE GENOMIC DNA]</scope>
    <source>
        <strain evidence="2 3">DSM 5007</strain>
    </source>
</reference>
<dbReference type="Proteomes" id="UP000051820">
    <property type="component" value="Unassembled WGS sequence"/>
</dbReference>
<evidence type="ECO:0000313" key="3">
    <source>
        <dbReference type="Proteomes" id="UP000051820"/>
    </source>
</evidence>
<keyword evidence="3" id="KW-1185">Reference proteome</keyword>
<feature type="domain" description="HTH LytTR-type" evidence="1">
    <location>
        <begin position="44"/>
        <end position="147"/>
    </location>
</feature>
<evidence type="ECO:0000259" key="1">
    <source>
        <dbReference type="PROSITE" id="PS50930"/>
    </source>
</evidence>
<accession>A0A0R1VW07</accession>
<dbReference type="PATRIC" id="fig|1423807.3.peg.1534"/>
<dbReference type="PANTHER" id="PTHR37299:SF4">
    <property type="entry name" value="TRANSCRIPTIONAL REGULATOR"/>
    <property type="match status" value="1"/>
</dbReference>
<dbReference type="PROSITE" id="PS50930">
    <property type="entry name" value="HTH_LYTTR"/>
    <property type="match status" value="1"/>
</dbReference>
<dbReference type="STRING" id="1423807.FD16_GL001498"/>
<dbReference type="InterPro" id="IPR046947">
    <property type="entry name" value="LytR-like"/>
</dbReference>
<name>A0A0R1VW07_9LACO</name>
<dbReference type="GO" id="GO:0000156">
    <property type="term" value="F:phosphorelay response regulator activity"/>
    <property type="evidence" value="ECO:0007669"/>
    <property type="project" value="InterPro"/>
</dbReference>
<dbReference type="OrthoDB" id="9808614at2"/>
<dbReference type="RefSeq" id="WP_010622528.1">
    <property type="nucleotide sequence ID" value="NZ_AZGF01000033.1"/>
</dbReference>
<dbReference type="Gene3D" id="2.40.50.1020">
    <property type="entry name" value="LytTr DNA-binding domain"/>
    <property type="match status" value="1"/>
</dbReference>
<dbReference type="EMBL" id="AZGF01000033">
    <property type="protein sequence ID" value="KRM09904.1"/>
    <property type="molecule type" value="Genomic_DNA"/>
</dbReference>